<proteinExistence type="predicted"/>
<feature type="signal peptide" evidence="2">
    <location>
        <begin position="1"/>
        <end position="23"/>
    </location>
</feature>
<feature type="compositionally biased region" description="Basic and acidic residues" evidence="1">
    <location>
        <begin position="130"/>
        <end position="162"/>
    </location>
</feature>
<feature type="region of interest" description="Disordered" evidence="1">
    <location>
        <begin position="130"/>
        <end position="268"/>
    </location>
</feature>
<sequence>MRKRLVCAMTLLAAIMSPVVAQAAEGYSTANVNMRSGPSTAYPAVTLIPAGAPLNINGCLAETPWCDVSFIGGRGWVAGRYVQAVYRQRRVYLGPEYYAPLGIPTIGFDLDNYWGRYYRGRDFYHDRDRWRNEGGWGDRRDNSDGYRPYSRRDSGWRRRQNDDANWDSQPDQDRDWNRQPDRRRDWNRQGDDNPDWNNRPDRTPQAQRPDRNPQPPRVDNAQPRPERQPDRNNNPPPRNDNQPGPYSPDSCGGLTPDCAGQTPRGSNR</sequence>
<comment type="caution">
    <text evidence="4">The sequence shown here is derived from an EMBL/GenBank/DDBJ whole genome shotgun (WGS) entry which is preliminary data.</text>
</comment>
<feature type="domain" description="SH3b" evidence="3">
    <location>
        <begin position="23"/>
        <end position="86"/>
    </location>
</feature>
<accession>A0A2W4E705</accession>
<dbReference type="Gene3D" id="2.30.30.40">
    <property type="entry name" value="SH3 Domains"/>
    <property type="match status" value="1"/>
</dbReference>
<gene>
    <name evidence="4" type="ORF">CPY51_20790</name>
</gene>
<evidence type="ECO:0000256" key="1">
    <source>
        <dbReference type="SAM" id="MobiDB-lite"/>
    </source>
</evidence>
<dbReference type="AlphaFoldDB" id="A0A2W4E705"/>
<evidence type="ECO:0000259" key="3">
    <source>
        <dbReference type="PROSITE" id="PS51781"/>
    </source>
</evidence>
<organism evidence="4 5">
    <name type="scientific">Rhizobium tubonense</name>
    <dbReference type="NCBI Taxonomy" id="484088"/>
    <lineage>
        <taxon>Bacteria</taxon>
        <taxon>Pseudomonadati</taxon>
        <taxon>Pseudomonadota</taxon>
        <taxon>Alphaproteobacteria</taxon>
        <taxon>Hyphomicrobiales</taxon>
        <taxon>Rhizobiaceae</taxon>
        <taxon>Rhizobium/Agrobacterium group</taxon>
        <taxon>Rhizobium</taxon>
    </lineage>
</organism>
<evidence type="ECO:0000313" key="5">
    <source>
        <dbReference type="Proteomes" id="UP000248925"/>
    </source>
</evidence>
<feature type="compositionally biased region" description="Basic and acidic residues" evidence="1">
    <location>
        <begin position="171"/>
        <end position="191"/>
    </location>
</feature>
<protein>
    <submittedName>
        <fullName evidence="4">Peptide-binding protein</fullName>
    </submittedName>
</protein>
<dbReference type="InterPro" id="IPR003646">
    <property type="entry name" value="SH3-like_bac-type"/>
</dbReference>
<dbReference type="SMART" id="SM00287">
    <property type="entry name" value="SH3b"/>
    <property type="match status" value="1"/>
</dbReference>
<keyword evidence="5" id="KW-1185">Reference proteome</keyword>
<dbReference type="PROSITE" id="PS51781">
    <property type="entry name" value="SH3B"/>
    <property type="match status" value="1"/>
</dbReference>
<feature type="chain" id="PRO_5015921583" evidence="2">
    <location>
        <begin position="24"/>
        <end position="268"/>
    </location>
</feature>
<evidence type="ECO:0000313" key="4">
    <source>
        <dbReference type="EMBL" id="PZM11206.1"/>
    </source>
</evidence>
<name>A0A2W4E705_9HYPH</name>
<dbReference type="Pfam" id="PF08239">
    <property type="entry name" value="SH3_3"/>
    <property type="match status" value="1"/>
</dbReference>
<keyword evidence="2" id="KW-0732">Signal</keyword>
<evidence type="ECO:0000256" key="2">
    <source>
        <dbReference type="SAM" id="SignalP"/>
    </source>
</evidence>
<dbReference type="OrthoDB" id="8074373at2"/>
<dbReference type="EMBL" id="PCDP01000040">
    <property type="protein sequence ID" value="PZM11206.1"/>
    <property type="molecule type" value="Genomic_DNA"/>
</dbReference>
<reference evidence="4 5" key="1">
    <citation type="journal article" date="2018" name="Sci. Rep.">
        <title>Rhizobium tumorigenes sp. nov., a novel plant tumorigenic bacterium isolated from cane gall tumors on thornless blackberry.</title>
        <authorList>
            <person name="Kuzmanovi N."/>
            <person name="Smalla K."/>
            <person name="Gronow S."/>
            <person name="PuBawska J."/>
        </authorList>
    </citation>
    <scope>NUCLEOTIDE SEQUENCE [LARGE SCALE GENOMIC DNA]</scope>
    <source>
        <strain evidence="4 5">CCBAU 85046</strain>
    </source>
</reference>
<dbReference type="Proteomes" id="UP000248925">
    <property type="component" value="Unassembled WGS sequence"/>
</dbReference>